<dbReference type="Proteomes" id="UP000029363">
    <property type="component" value="Segment"/>
</dbReference>
<accession>A0A088FQV1</accession>
<evidence type="ECO:0000313" key="1">
    <source>
        <dbReference type="EMBL" id="AIM50655.1"/>
    </source>
</evidence>
<dbReference type="Pfam" id="PF17583">
    <property type="entry name" value="DUF5484"/>
    <property type="match status" value="1"/>
</dbReference>
<proteinExistence type="predicted"/>
<name>A0A088FQV1_9CAUD</name>
<organism evidence="1 2">
    <name type="scientific">Shigella phage Shf125875</name>
    <dbReference type="NCBI Taxonomy" id="1541825"/>
    <lineage>
        <taxon>Viruses</taxon>
        <taxon>Duplodnaviria</taxon>
        <taxon>Heunggongvirae</taxon>
        <taxon>Uroviricota</taxon>
        <taxon>Caudoviricetes</taxon>
        <taxon>Pantevenvirales</taxon>
        <taxon>Straboviridae</taxon>
        <taxon>Tevenvirinae</taxon>
        <taxon>Mosigvirus</taxon>
        <taxon>Mosigvirus utam</taxon>
    </lineage>
</organism>
<keyword evidence="2" id="KW-1185">Reference proteome</keyword>
<dbReference type="GeneID" id="22277321"/>
<dbReference type="RefSeq" id="YP_009100615.1">
    <property type="nucleotide sequence ID" value="NC_025437.1"/>
</dbReference>
<protein>
    <submittedName>
        <fullName evidence="1">Uncharacterized protein</fullName>
    </submittedName>
</protein>
<dbReference type="InterPro" id="IPR035141">
    <property type="entry name" value="DUF5484"/>
</dbReference>
<sequence length="75" mass="8740">MFTVKKSMIIILLILKPNVKLTNVIVTVEEIMNIKRMLFKQGLYTLNVNPKGDTTKWSVNDWIKFIDENGAWNTK</sequence>
<dbReference type="EMBL" id="KM407600">
    <property type="protein sequence ID" value="AIM50655.1"/>
    <property type="molecule type" value="Genomic_DNA"/>
</dbReference>
<evidence type="ECO:0000313" key="2">
    <source>
        <dbReference type="Proteomes" id="UP000029363"/>
    </source>
</evidence>
<reference evidence="1 2" key="1">
    <citation type="submission" date="2014-08" db="EMBL/GenBank/DDBJ databases">
        <title>Isolation and development of bioluminescent reporter phages for bacterial dysentery.</title>
        <authorList>
            <person name="Schofield D.A."/>
            <person name="Wray D.J."/>
            <person name="Molineux I.J."/>
        </authorList>
    </citation>
    <scope>NUCLEOTIDE SEQUENCE [LARGE SCALE GENOMIC DNA]</scope>
</reference>
<dbReference type="KEGG" id="vg:22277321"/>